<evidence type="ECO:0000313" key="10">
    <source>
        <dbReference type="Proteomes" id="UP000176484"/>
    </source>
</evidence>
<feature type="binding site" evidence="6">
    <location>
        <position position="262"/>
    </location>
    <ligand>
        <name>Mg(2+)</name>
        <dbReference type="ChEBI" id="CHEBI:18420"/>
        <label>1</label>
    </ligand>
</feature>
<proteinExistence type="inferred from homology"/>
<dbReference type="Gene3D" id="3.60.10.10">
    <property type="entry name" value="Endonuclease/exonuclease/phosphatase"/>
    <property type="match status" value="1"/>
</dbReference>
<comment type="cofactor">
    <cofactor evidence="6">
        <name>Mg(2+)</name>
        <dbReference type="ChEBI" id="CHEBI:18420"/>
    </cofactor>
    <cofactor evidence="6">
        <name>Mn(2+)</name>
        <dbReference type="ChEBI" id="CHEBI:29035"/>
    </cofactor>
    <text evidence="6">Probably binds two magnesium or manganese ions per subunit.</text>
</comment>
<dbReference type="InterPro" id="IPR036691">
    <property type="entry name" value="Endo/exonu/phosph_ase_sf"/>
</dbReference>
<dbReference type="InterPro" id="IPR020847">
    <property type="entry name" value="AP_endonuclease_F1_BS"/>
</dbReference>
<feature type="site" description="Transition state stabilizer" evidence="7">
    <location>
        <position position="158"/>
    </location>
</feature>
<evidence type="ECO:0000256" key="4">
    <source>
        <dbReference type="ARBA" id="ARBA00022842"/>
    </source>
</evidence>
<evidence type="ECO:0000256" key="2">
    <source>
        <dbReference type="ARBA" id="ARBA00022723"/>
    </source>
</evidence>
<feature type="active site" description="Proton acceptor" evidence="5">
    <location>
        <position position="263"/>
    </location>
</feature>
<keyword evidence="4 6" id="KW-0460">Magnesium</keyword>
<dbReference type="PROSITE" id="PS51435">
    <property type="entry name" value="AP_NUCLEASE_F1_4"/>
    <property type="match status" value="1"/>
</dbReference>
<keyword evidence="2 6" id="KW-0479">Metal-binding</keyword>
<dbReference type="EMBL" id="MFTD01000009">
    <property type="protein sequence ID" value="OGI46912.1"/>
    <property type="molecule type" value="Genomic_DNA"/>
</dbReference>
<comment type="similarity">
    <text evidence="1">Belongs to the DNA repair enzymes AP/ExoA family.</text>
</comment>
<feature type="binding site" evidence="6">
    <location>
        <position position="158"/>
    </location>
    <ligand>
        <name>Mg(2+)</name>
        <dbReference type="ChEBI" id="CHEBI:18420"/>
        <label>1</label>
    </ligand>
</feature>
<dbReference type="InterPro" id="IPR005135">
    <property type="entry name" value="Endo/exonuclease/phosphatase"/>
</dbReference>
<feature type="domain" description="Endonuclease/exonuclease/phosphatase" evidence="8">
    <location>
        <begin position="4"/>
        <end position="263"/>
    </location>
</feature>
<dbReference type="GO" id="GO:0003677">
    <property type="term" value="F:DNA binding"/>
    <property type="evidence" value="ECO:0007669"/>
    <property type="project" value="InterPro"/>
</dbReference>
<dbReference type="GO" id="GO:0003906">
    <property type="term" value="F:DNA-(apurinic or apyrimidinic site) endonuclease activity"/>
    <property type="evidence" value="ECO:0007669"/>
    <property type="project" value="TreeGrafter"/>
</dbReference>
<dbReference type="Proteomes" id="UP000176484">
    <property type="component" value="Unassembled WGS sequence"/>
</dbReference>
<feature type="binding site" evidence="6">
    <location>
        <position position="7"/>
    </location>
    <ligand>
        <name>Mg(2+)</name>
        <dbReference type="ChEBI" id="CHEBI:18420"/>
        <label>1</label>
    </ligand>
</feature>
<reference evidence="9 10" key="1">
    <citation type="journal article" date="2016" name="Nat. Commun.">
        <title>Thousands of microbial genomes shed light on interconnected biogeochemical processes in an aquifer system.</title>
        <authorList>
            <person name="Anantharaman K."/>
            <person name="Brown C.T."/>
            <person name="Hug L.A."/>
            <person name="Sharon I."/>
            <person name="Castelle C.J."/>
            <person name="Probst A.J."/>
            <person name="Thomas B.C."/>
            <person name="Singh A."/>
            <person name="Wilkins M.J."/>
            <person name="Karaoz U."/>
            <person name="Brodie E.L."/>
            <person name="Williams K.H."/>
            <person name="Hubbard S.S."/>
            <person name="Banfield J.F."/>
        </authorList>
    </citation>
    <scope>NUCLEOTIDE SEQUENCE [LARGE SCALE GENOMIC DNA]</scope>
</reference>
<dbReference type="GO" id="GO:0006284">
    <property type="term" value="P:base-excision repair"/>
    <property type="evidence" value="ECO:0007669"/>
    <property type="project" value="TreeGrafter"/>
</dbReference>
<dbReference type="GO" id="GO:0008311">
    <property type="term" value="F:double-stranded DNA 3'-5' DNA exonuclease activity"/>
    <property type="evidence" value="ECO:0007669"/>
    <property type="project" value="TreeGrafter"/>
</dbReference>
<protein>
    <submittedName>
        <fullName evidence="9">Exodeoxyribonuclease III</fullName>
    </submittedName>
</protein>
<feature type="active site" description="Proton donor/acceptor" evidence="5">
    <location>
        <position position="156"/>
    </location>
</feature>
<feature type="site" description="Important for catalytic activity" evidence="7">
    <location>
        <position position="228"/>
    </location>
</feature>
<dbReference type="Pfam" id="PF03372">
    <property type="entry name" value="Exo_endo_phos"/>
    <property type="match status" value="1"/>
</dbReference>
<accession>A0A1F6TP86</accession>
<gene>
    <name evidence="9" type="ORF">A2121_00560</name>
</gene>
<dbReference type="NCBIfam" id="TIGR00195">
    <property type="entry name" value="exoDNase_III"/>
    <property type="match status" value="1"/>
</dbReference>
<feature type="binding site" evidence="6">
    <location>
        <position position="156"/>
    </location>
    <ligand>
        <name>Mg(2+)</name>
        <dbReference type="ChEBI" id="CHEBI:18420"/>
        <label>1</label>
    </ligand>
</feature>
<dbReference type="PROSITE" id="PS00726">
    <property type="entry name" value="AP_NUCLEASE_F1_1"/>
    <property type="match status" value="1"/>
</dbReference>
<dbReference type="GO" id="GO:0008081">
    <property type="term" value="F:phosphoric diester hydrolase activity"/>
    <property type="evidence" value="ECO:0007669"/>
    <property type="project" value="TreeGrafter"/>
</dbReference>
<keyword evidence="6" id="KW-0464">Manganese</keyword>
<sequence length="271" mass="31401">MNIISWNTNGLRATVKQGFFTPLFQQYKPDILCLQETKAEPEQLPEEVRNVPGYFSYFSHPKIKKGYSGVAIYTKEKPKEVFYGMGALLGGQVKKLDDEGRLLGVKLKNYTVINCYFPNGGQGPERLKYKLEFYDAFLKFILKLRKNGENVIFCGDVNTAHEAIDLARPKENEENTGFLPIERAWLDKVVKNNFVDIWRNLNPNKKDIYTYWDQKTRARDRNVGWRIDYFFMDKKILPLGHSPTGEAKIKDAGMLNDYYGSDHCPIFLEID</sequence>
<evidence type="ECO:0000256" key="1">
    <source>
        <dbReference type="ARBA" id="ARBA00007092"/>
    </source>
</evidence>
<dbReference type="PANTHER" id="PTHR22748:SF6">
    <property type="entry name" value="DNA-(APURINIC OR APYRIMIDINIC SITE) ENDONUCLEASE"/>
    <property type="match status" value="1"/>
</dbReference>
<evidence type="ECO:0000256" key="7">
    <source>
        <dbReference type="PIRSR" id="PIRSR604808-3"/>
    </source>
</evidence>
<organism evidence="9 10">
    <name type="scientific">Candidatus Nomurabacteria bacterium GWB1_40_6</name>
    <dbReference type="NCBI Taxonomy" id="1801727"/>
    <lineage>
        <taxon>Bacteria</taxon>
        <taxon>Candidatus Nomuraibacteriota</taxon>
    </lineage>
</organism>
<keyword evidence="3" id="KW-0378">Hydrolase</keyword>
<dbReference type="NCBIfam" id="TIGR00633">
    <property type="entry name" value="xth"/>
    <property type="match status" value="1"/>
</dbReference>
<dbReference type="InterPro" id="IPR004808">
    <property type="entry name" value="AP_endonuc_1"/>
</dbReference>
<comment type="caution">
    <text evidence="9">The sequence shown here is derived from an EMBL/GenBank/DDBJ whole genome shotgun (WGS) entry which is preliminary data.</text>
</comment>
<feature type="binding site" evidence="6">
    <location>
        <position position="263"/>
    </location>
    <ligand>
        <name>Mg(2+)</name>
        <dbReference type="ChEBI" id="CHEBI:18420"/>
        <label>1</label>
    </ligand>
</feature>
<evidence type="ECO:0000256" key="5">
    <source>
        <dbReference type="PIRSR" id="PIRSR604808-1"/>
    </source>
</evidence>
<dbReference type="GO" id="GO:0046872">
    <property type="term" value="F:metal ion binding"/>
    <property type="evidence" value="ECO:0007669"/>
    <property type="project" value="UniProtKB-KW"/>
</dbReference>
<feature type="site" description="Interaction with DNA substrate" evidence="7">
    <location>
        <position position="263"/>
    </location>
</feature>
<dbReference type="AlphaFoldDB" id="A0A1F6TP86"/>
<feature type="binding site" evidence="6">
    <location>
        <position position="36"/>
    </location>
    <ligand>
        <name>Mg(2+)</name>
        <dbReference type="ChEBI" id="CHEBI:18420"/>
        <label>1</label>
    </ligand>
</feature>
<dbReference type="SUPFAM" id="SSF56219">
    <property type="entry name" value="DNase I-like"/>
    <property type="match status" value="1"/>
</dbReference>
<evidence type="ECO:0000259" key="8">
    <source>
        <dbReference type="Pfam" id="PF03372"/>
    </source>
</evidence>
<evidence type="ECO:0000313" key="9">
    <source>
        <dbReference type="EMBL" id="OGI46912.1"/>
    </source>
</evidence>
<feature type="active site" evidence="5">
    <location>
        <position position="116"/>
    </location>
</feature>
<dbReference type="PANTHER" id="PTHR22748">
    <property type="entry name" value="AP ENDONUCLEASE"/>
    <property type="match status" value="1"/>
</dbReference>
<evidence type="ECO:0000256" key="6">
    <source>
        <dbReference type="PIRSR" id="PIRSR604808-2"/>
    </source>
</evidence>
<evidence type="ECO:0000256" key="3">
    <source>
        <dbReference type="ARBA" id="ARBA00022801"/>
    </source>
</evidence>
<name>A0A1F6TP86_9BACT</name>